<feature type="domain" description="Protein Lines C-terminal" evidence="1">
    <location>
        <begin position="399"/>
        <end position="429"/>
    </location>
</feature>
<comment type="caution">
    <text evidence="2">The sequence shown here is derived from an EMBL/GenBank/DDBJ whole genome shotgun (WGS) entry which is preliminary data.</text>
</comment>
<evidence type="ECO:0000313" key="2">
    <source>
        <dbReference type="EMBL" id="KAG0326836.1"/>
    </source>
</evidence>
<dbReference type="AlphaFoldDB" id="A0A9P6UYW7"/>
<dbReference type="PANTHER" id="PTHR16057">
    <property type="entry name" value="WINS1, 2 PROTEIN"/>
    <property type="match status" value="1"/>
</dbReference>
<evidence type="ECO:0000259" key="1">
    <source>
        <dbReference type="Pfam" id="PF14695"/>
    </source>
</evidence>
<dbReference type="Pfam" id="PF14695">
    <property type="entry name" value="LINES_C"/>
    <property type="match status" value="1"/>
</dbReference>
<dbReference type="OrthoDB" id="8251209at2759"/>
<gene>
    <name evidence="2" type="ORF">BGZ99_008938</name>
</gene>
<dbReference type="InterPro" id="IPR029415">
    <property type="entry name" value="Lines_C"/>
</dbReference>
<dbReference type="InterPro" id="IPR024875">
    <property type="entry name" value="Protein_Lines"/>
</dbReference>
<evidence type="ECO:0000313" key="3">
    <source>
        <dbReference type="Proteomes" id="UP000738325"/>
    </source>
</evidence>
<organism evidence="2 3">
    <name type="scientific">Dissophora globulifera</name>
    <dbReference type="NCBI Taxonomy" id="979702"/>
    <lineage>
        <taxon>Eukaryota</taxon>
        <taxon>Fungi</taxon>
        <taxon>Fungi incertae sedis</taxon>
        <taxon>Mucoromycota</taxon>
        <taxon>Mortierellomycotina</taxon>
        <taxon>Mortierellomycetes</taxon>
        <taxon>Mortierellales</taxon>
        <taxon>Mortierellaceae</taxon>
        <taxon>Dissophora</taxon>
    </lineage>
</organism>
<sequence length="440" mass="49639">MALRKLLELLSLTLWKSTSTTGSLSMNEAASVANTAPQQLARQLKLPIQILALLSPIMLQVFISFRDTDPDLEQLLKVGTTFILCRAAEERPTGTNQTNGSHLIQSLLTNTEAMRQLGRVMLTATLSILETLGDLHDRQLYQDNPVSFDSESESDLASLLKVLQDILPELISFIRTWVGPGTIKTLLTVFGEDDSGFSWLLTVMIRIQLQLDKLRSQHMVNLGLCPPNSKNDNGVDTSSRPSTWRVLGGAFTYSEIIEDLYDHLHNHAHPLEMLFSFLETIGYDYQTFLDLLLTPDEKNESSGMLAAVMTVLRAFTERLPDQQRLLERWRQTIHGEDEDEDEGDIEAGKMLRENRHEDYADDEQDTDDGTDIDTDSDFTRGNALPLISTRAHLFNVDFCLSQLASRIRRLHQSNLFPYNPRPLLVVLDRTQNLLSVVVGE</sequence>
<dbReference type="Proteomes" id="UP000738325">
    <property type="component" value="Unassembled WGS sequence"/>
</dbReference>
<dbReference type="PANTHER" id="PTHR16057:SF1">
    <property type="entry name" value="PROTEIN LINES HOMOLOG 1"/>
    <property type="match status" value="1"/>
</dbReference>
<dbReference type="EMBL" id="JAAAIP010000072">
    <property type="protein sequence ID" value="KAG0326836.1"/>
    <property type="molecule type" value="Genomic_DNA"/>
</dbReference>
<proteinExistence type="predicted"/>
<keyword evidence="3" id="KW-1185">Reference proteome</keyword>
<name>A0A9P6UYW7_9FUNG</name>
<accession>A0A9P6UYW7</accession>
<protein>
    <recommendedName>
        <fullName evidence="1">Protein Lines C-terminal domain-containing protein</fullName>
    </recommendedName>
</protein>
<reference evidence="2" key="1">
    <citation type="journal article" date="2020" name="Fungal Divers.">
        <title>Resolving the Mortierellaceae phylogeny through synthesis of multi-gene phylogenetics and phylogenomics.</title>
        <authorList>
            <person name="Vandepol N."/>
            <person name="Liber J."/>
            <person name="Desiro A."/>
            <person name="Na H."/>
            <person name="Kennedy M."/>
            <person name="Barry K."/>
            <person name="Grigoriev I.V."/>
            <person name="Miller A.N."/>
            <person name="O'Donnell K."/>
            <person name="Stajich J.E."/>
            <person name="Bonito G."/>
        </authorList>
    </citation>
    <scope>NUCLEOTIDE SEQUENCE</scope>
    <source>
        <strain evidence="2">REB-010B</strain>
    </source>
</reference>